<name>A0A439DKW9_9PEZI</name>
<gene>
    <name evidence="2" type="ORF">EKO27_g35</name>
</gene>
<dbReference type="Proteomes" id="UP000286045">
    <property type="component" value="Unassembled WGS sequence"/>
</dbReference>
<dbReference type="InterPro" id="IPR021476">
    <property type="entry name" value="Egh16-like"/>
</dbReference>
<dbReference type="AlphaFoldDB" id="A0A439DKW9"/>
<evidence type="ECO:0000313" key="3">
    <source>
        <dbReference type="Proteomes" id="UP000286045"/>
    </source>
</evidence>
<evidence type="ECO:0008006" key="4">
    <source>
        <dbReference type="Google" id="ProtNLM"/>
    </source>
</evidence>
<comment type="caution">
    <text evidence="2">The sequence shown here is derived from an EMBL/GenBank/DDBJ whole genome shotgun (WGS) entry which is preliminary data.</text>
</comment>
<dbReference type="PANTHER" id="PTHR34618">
    <property type="entry name" value="SURFACE PROTEIN MAS1, PUTATIVE-RELATED"/>
    <property type="match status" value="1"/>
</dbReference>
<feature type="chain" id="PRO_5019148487" description="GEgh 16 protein" evidence="1">
    <location>
        <begin position="20"/>
        <end position="251"/>
    </location>
</feature>
<keyword evidence="3" id="KW-1185">Reference proteome</keyword>
<protein>
    <recommendedName>
        <fullName evidence="4">GEgh 16 protein</fullName>
    </recommendedName>
</protein>
<dbReference type="STRING" id="363999.A0A439DKW9"/>
<accession>A0A439DKW9</accession>
<feature type="signal peptide" evidence="1">
    <location>
        <begin position="1"/>
        <end position="19"/>
    </location>
</feature>
<keyword evidence="1" id="KW-0732">Signal</keyword>
<sequence>MHLIKQAIVTSALLAVAHGQAILLAARGSRRSPISRSLQVDSSNADDANIISDVEISTNVVNECGRTMLAGNIDIGEQTENALADGNVTQTTAGGRVAVLIQQVNETGAGPFECDVDPTGNSIGATGQTKLRVKESSANKNGIVTLRVTMPNNLQCTGASAGNVCTVRCRNANNFGGCFAVQQTDVTPSENDPTTIETIQQLDNVLQQVQQNVADLPAAIEGIAEASQSAADQGTTVVDRIQAADSSTVDN</sequence>
<evidence type="ECO:0000256" key="1">
    <source>
        <dbReference type="SAM" id="SignalP"/>
    </source>
</evidence>
<proteinExistence type="predicted"/>
<dbReference type="Pfam" id="PF11327">
    <property type="entry name" value="Egh16-like"/>
    <property type="match status" value="1"/>
</dbReference>
<dbReference type="PANTHER" id="PTHR34618:SF3">
    <property type="entry name" value="GEGH 16 PROTEIN"/>
    <property type="match status" value="1"/>
</dbReference>
<reference evidence="2 3" key="1">
    <citation type="submission" date="2018-12" db="EMBL/GenBank/DDBJ databases">
        <title>Draft genome sequence of Xylaria grammica IHI A82.</title>
        <authorList>
            <person name="Buettner E."/>
            <person name="Kellner H."/>
        </authorList>
    </citation>
    <scope>NUCLEOTIDE SEQUENCE [LARGE SCALE GENOMIC DNA]</scope>
    <source>
        <strain evidence="2 3">IHI A82</strain>
    </source>
</reference>
<dbReference type="EMBL" id="RYZI01000001">
    <property type="protein sequence ID" value="RWA15059.1"/>
    <property type="molecule type" value="Genomic_DNA"/>
</dbReference>
<evidence type="ECO:0000313" key="2">
    <source>
        <dbReference type="EMBL" id="RWA15059.1"/>
    </source>
</evidence>
<organism evidence="2 3">
    <name type="scientific">Xylaria grammica</name>
    <dbReference type="NCBI Taxonomy" id="363999"/>
    <lineage>
        <taxon>Eukaryota</taxon>
        <taxon>Fungi</taxon>
        <taxon>Dikarya</taxon>
        <taxon>Ascomycota</taxon>
        <taxon>Pezizomycotina</taxon>
        <taxon>Sordariomycetes</taxon>
        <taxon>Xylariomycetidae</taxon>
        <taxon>Xylariales</taxon>
        <taxon>Xylariaceae</taxon>
        <taxon>Xylaria</taxon>
    </lineage>
</organism>